<comment type="pathway">
    <text evidence="2">Cofactor biosynthesis; tetrahydrofolate biosynthesis; 7,8-dihydrofolate from 2-amino-4-hydroxy-6-hydroxymethyl-7,8-dihydropteridine diphosphate and 4-aminobenzoate: step 2/2.</text>
</comment>
<keyword evidence="10" id="KW-0547">Nucleotide-binding</keyword>
<evidence type="ECO:0000256" key="17">
    <source>
        <dbReference type="ARBA" id="ARBA00047493"/>
    </source>
</evidence>
<evidence type="ECO:0000256" key="14">
    <source>
        <dbReference type="ARBA" id="ARBA00030048"/>
    </source>
</evidence>
<comment type="catalytic activity">
    <reaction evidence="17">
        <text>(6S)-5,6,7,8-tetrahydrofolyl-(gamma-L-Glu)(n) + L-glutamate + ATP = (6S)-5,6,7,8-tetrahydrofolyl-(gamma-L-Glu)(n+1) + ADP + phosphate + H(+)</text>
        <dbReference type="Rhea" id="RHEA:10580"/>
        <dbReference type="Rhea" id="RHEA-COMP:14738"/>
        <dbReference type="Rhea" id="RHEA-COMP:14740"/>
        <dbReference type="ChEBI" id="CHEBI:15378"/>
        <dbReference type="ChEBI" id="CHEBI:29985"/>
        <dbReference type="ChEBI" id="CHEBI:30616"/>
        <dbReference type="ChEBI" id="CHEBI:43474"/>
        <dbReference type="ChEBI" id="CHEBI:141005"/>
        <dbReference type="ChEBI" id="CHEBI:456216"/>
        <dbReference type="EC" id="6.3.2.17"/>
    </reaction>
</comment>
<evidence type="ECO:0000256" key="11">
    <source>
        <dbReference type="ARBA" id="ARBA00022840"/>
    </source>
</evidence>
<evidence type="ECO:0000313" key="24">
    <source>
        <dbReference type="Proteomes" id="UP001143543"/>
    </source>
</evidence>
<feature type="domain" description="Mur ligase central" evidence="22">
    <location>
        <begin position="51"/>
        <end position="228"/>
    </location>
</feature>
<keyword evidence="11" id="KW-0067">ATP-binding</keyword>
<dbReference type="Proteomes" id="UP001143543">
    <property type="component" value="Unassembled WGS sequence"/>
</dbReference>
<keyword evidence="13" id="KW-0289">Folate biosynthesis</keyword>
<dbReference type="Gene3D" id="3.40.1190.10">
    <property type="entry name" value="Mur-like, catalytic domain"/>
    <property type="match status" value="1"/>
</dbReference>
<dbReference type="PROSITE" id="PS01011">
    <property type="entry name" value="FOLYLPOLYGLU_SYNT_1"/>
    <property type="match status" value="1"/>
</dbReference>
<comment type="catalytic activity">
    <reaction evidence="20">
        <text>7,8-dihydropteroate + L-glutamate + ATP = 7,8-dihydrofolate + ADP + phosphate + H(+)</text>
        <dbReference type="Rhea" id="RHEA:23584"/>
        <dbReference type="ChEBI" id="CHEBI:15378"/>
        <dbReference type="ChEBI" id="CHEBI:17839"/>
        <dbReference type="ChEBI" id="CHEBI:29985"/>
        <dbReference type="ChEBI" id="CHEBI:30616"/>
        <dbReference type="ChEBI" id="CHEBI:43474"/>
        <dbReference type="ChEBI" id="CHEBI:57451"/>
        <dbReference type="ChEBI" id="CHEBI:456216"/>
        <dbReference type="EC" id="6.3.2.12"/>
    </reaction>
</comment>
<evidence type="ECO:0000256" key="12">
    <source>
        <dbReference type="ARBA" id="ARBA00022842"/>
    </source>
</evidence>
<evidence type="ECO:0000256" key="9">
    <source>
        <dbReference type="ARBA" id="ARBA00022723"/>
    </source>
</evidence>
<comment type="similarity">
    <text evidence="4">Belongs to the folylpolyglutamate synthase family.</text>
</comment>
<sequence>MNYQETLDWLFSQLPMFQTQGAVALNNKLDNILQFSAHLGHPENKFKSIHVAGTNGKGSSSHMLASVLQEAGYKVGLYTSPHLKDFRERIRISGKPVSENSVVEFVANHKSYFEANRMSFFEMTVGMAFEMFAQAQVDVAVIEVGLGGRLDSTNIITPLVSLITNIGLDHVDMLGDTLPKIAREKAGIIKPHIPVVISEYHLETAPVFREVAEKNEAPLVFASEMTFKSFKTDLKGIYQKKNIKGVLAVLEQLDEVFDISEEAICNGLLNVVSNTGLLGRWQLLREHPKTICDTAHNVEGLTIVMEQLQEETFDKLHMVLGFVGDKNIDGVLALLPTNAHYYFTKPNNRRALSEVDLKNKAKKFGLVGKTFESVEIAYNAAIESATEKDFVYVGGSNFIVAEIV</sequence>
<evidence type="ECO:0000256" key="1">
    <source>
        <dbReference type="ARBA" id="ARBA00002714"/>
    </source>
</evidence>
<dbReference type="PANTHER" id="PTHR11136:SF0">
    <property type="entry name" value="DIHYDROFOLATE SYNTHETASE-RELATED"/>
    <property type="match status" value="1"/>
</dbReference>
<evidence type="ECO:0000256" key="8">
    <source>
        <dbReference type="ARBA" id="ARBA00022598"/>
    </source>
</evidence>
<evidence type="ECO:0000256" key="6">
    <source>
        <dbReference type="ARBA" id="ARBA00013025"/>
    </source>
</evidence>
<dbReference type="InterPro" id="IPR001645">
    <property type="entry name" value="Folylpolyglutamate_synth"/>
</dbReference>
<dbReference type="PIRSF" id="PIRSF001563">
    <property type="entry name" value="Folylpolyglu_synth"/>
    <property type="match status" value="1"/>
</dbReference>
<dbReference type="EC" id="6.3.2.12" evidence="5"/>
<comment type="function">
    <text evidence="1">Functions in two distinct reactions of the de novo folate biosynthetic pathway. Catalyzes the addition of a glutamate residue to dihydropteroate (7,8-dihydropteroate or H2Pte) to form dihydrofolate (7,8-dihydrofolate monoglutamate or H2Pte-Glu). Also catalyzes successive additions of L-glutamate to tetrahydrofolate or 10-formyltetrahydrofolate or 5,10-methylenetetrahydrofolate, leading to folylpolyglutamate derivatives.</text>
</comment>
<dbReference type="PROSITE" id="PS01012">
    <property type="entry name" value="FOLYLPOLYGLU_SYNT_2"/>
    <property type="match status" value="1"/>
</dbReference>
<dbReference type="PANTHER" id="PTHR11136">
    <property type="entry name" value="FOLYLPOLYGLUTAMATE SYNTHASE-RELATED"/>
    <property type="match status" value="1"/>
</dbReference>
<dbReference type="SUPFAM" id="SSF53244">
    <property type="entry name" value="MurD-like peptide ligases, peptide-binding domain"/>
    <property type="match status" value="1"/>
</dbReference>
<evidence type="ECO:0000256" key="2">
    <source>
        <dbReference type="ARBA" id="ARBA00004799"/>
    </source>
</evidence>
<keyword evidence="24" id="KW-1185">Reference proteome</keyword>
<dbReference type="Pfam" id="PF08245">
    <property type="entry name" value="Mur_ligase_M"/>
    <property type="match status" value="1"/>
</dbReference>
<comment type="pathway">
    <text evidence="3">Cofactor biosynthesis; tetrahydrofolylpolyglutamate biosynthesis.</text>
</comment>
<comment type="catalytic activity">
    <reaction evidence="19">
        <text>(6R)-5,10-methylenetetrahydrofolyl-(gamma-L-Glu)(n) + L-glutamate + ATP = (6R)-5,10-methylenetetrahydrofolyl-(gamma-L-Glu)(n+1) + ADP + phosphate + H(+)</text>
        <dbReference type="Rhea" id="RHEA:51912"/>
        <dbReference type="Rhea" id="RHEA-COMP:13257"/>
        <dbReference type="Rhea" id="RHEA-COMP:13258"/>
        <dbReference type="ChEBI" id="CHEBI:15378"/>
        <dbReference type="ChEBI" id="CHEBI:29985"/>
        <dbReference type="ChEBI" id="CHEBI:30616"/>
        <dbReference type="ChEBI" id="CHEBI:43474"/>
        <dbReference type="ChEBI" id="CHEBI:136572"/>
        <dbReference type="ChEBI" id="CHEBI:456216"/>
        <dbReference type="EC" id="6.3.2.17"/>
    </reaction>
</comment>
<evidence type="ECO:0000259" key="21">
    <source>
        <dbReference type="Pfam" id="PF02875"/>
    </source>
</evidence>
<dbReference type="EC" id="6.3.2.17" evidence="6"/>
<keyword evidence="12" id="KW-0460">Magnesium</keyword>
<dbReference type="RefSeq" id="WP_281763302.1">
    <property type="nucleotide sequence ID" value="NZ_BRVO01000001.1"/>
</dbReference>
<protein>
    <recommendedName>
        <fullName evidence="7">Dihydrofolate synthase/folylpolyglutamate synthase</fullName>
        <ecNumber evidence="5">6.3.2.12</ecNumber>
        <ecNumber evidence="6">6.3.2.17</ecNumber>
    </recommendedName>
    <alternativeName>
        <fullName evidence="16">Folylpoly-gamma-glutamate synthetase-dihydrofolate synthetase</fullName>
    </alternativeName>
    <alternativeName>
        <fullName evidence="14">Folylpolyglutamate synthetase</fullName>
    </alternativeName>
    <alternativeName>
        <fullName evidence="15">Tetrahydrofolylpolyglutamate synthase</fullName>
    </alternativeName>
</protein>
<evidence type="ECO:0000256" key="3">
    <source>
        <dbReference type="ARBA" id="ARBA00005150"/>
    </source>
</evidence>
<evidence type="ECO:0000256" key="4">
    <source>
        <dbReference type="ARBA" id="ARBA00008276"/>
    </source>
</evidence>
<evidence type="ECO:0000256" key="16">
    <source>
        <dbReference type="ARBA" id="ARBA00032510"/>
    </source>
</evidence>
<dbReference type="SUPFAM" id="SSF53623">
    <property type="entry name" value="MurD-like peptide ligases, catalytic domain"/>
    <property type="match status" value="1"/>
</dbReference>
<dbReference type="InterPro" id="IPR036615">
    <property type="entry name" value="Mur_ligase_C_dom_sf"/>
</dbReference>
<dbReference type="Gene3D" id="3.90.190.20">
    <property type="entry name" value="Mur ligase, C-terminal domain"/>
    <property type="match status" value="1"/>
</dbReference>
<keyword evidence="9" id="KW-0479">Metal-binding</keyword>
<dbReference type="Pfam" id="PF02875">
    <property type="entry name" value="Mur_ligase_C"/>
    <property type="match status" value="1"/>
</dbReference>
<evidence type="ECO:0000256" key="5">
    <source>
        <dbReference type="ARBA" id="ARBA00013023"/>
    </source>
</evidence>
<comment type="caution">
    <text evidence="23">The sequence shown here is derived from an EMBL/GenBank/DDBJ whole genome shotgun (WGS) entry which is preliminary data.</text>
</comment>
<name>A0ABQ5ME59_9FLAO</name>
<evidence type="ECO:0000256" key="7">
    <source>
        <dbReference type="ARBA" id="ARBA00019357"/>
    </source>
</evidence>
<evidence type="ECO:0000256" key="15">
    <source>
        <dbReference type="ARBA" id="ARBA00030592"/>
    </source>
</evidence>
<dbReference type="InterPro" id="IPR036565">
    <property type="entry name" value="Mur-like_cat_sf"/>
</dbReference>
<organism evidence="23 24">
    <name type="scientific">Neptunitalea lumnitzerae</name>
    <dbReference type="NCBI Taxonomy" id="2965509"/>
    <lineage>
        <taxon>Bacteria</taxon>
        <taxon>Pseudomonadati</taxon>
        <taxon>Bacteroidota</taxon>
        <taxon>Flavobacteriia</taxon>
        <taxon>Flavobacteriales</taxon>
        <taxon>Flavobacteriaceae</taxon>
        <taxon>Neptunitalea</taxon>
    </lineage>
</organism>
<accession>A0ABQ5ME59</accession>
<dbReference type="InterPro" id="IPR013221">
    <property type="entry name" value="Mur_ligase_cen"/>
</dbReference>
<evidence type="ECO:0000256" key="20">
    <source>
        <dbReference type="ARBA" id="ARBA00049161"/>
    </source>
</evidence>
<evidence type="ECO:0000259" key="22">
    <source>
        <dbReference type="Pfam" id="PF08245"/>
    </source>
</evidence>
<dbReference type="InterPro" id="IPR004101">
    <property type="entry name" value="Mur_ligase_C"/>
</dbReference>
<evidence type="ECO:0000256" key="10">
    <source>
        <dbReference type="ARBA" id="ARBA00022741"/>
    </source>
</evidence>
<dbReference type="NCBIfam" id="TIGR01499">
    <property type="entry name" value="folC"/>
    <property type="match status" value="1"/>
</dbReference>
<dbReference type="InterPro" id="IPR018109">
    <property type="entry name" value="Folylpolyglutamate_synth_CS"/>
</dbReference>
<comment type="catalytic activity">
    <reaction evidence="18">
        <text>10-formyltetrahydrofolyl-(gamma-L-Glu)(n) + L-glutamate + ATP = 10-formyltetrahydrofolyl-(gamma-L-Glu)(n+1) + ADP + phosphate + H(+)</text>
        <dbReference type="Rhea" id="RHEA:51904"/>
        <dbReference type="Rhea" id="RHEA-COMP:13088"/>
        <dbReference type="Rhea" id="RHEA-COMP:14300"/>
        <dbReference type="ChEBI" id="CHEBI:15378"/>
        <dbReference type="ChEBI" id="CHEBI:29985"/>
        <dbReference type="ChEBI" id="CHEBI:30616"/>
        <dbReference type="ChEBI" id="CHEBI:43474"/>
        <dbReference type="ChEBI" id="CHEBI:134413"/>
        <dbReference type="ChEBI" id="CHEBI:456216"/>
        <dbReference type="EC" id="6.3.2.17"/>
    </reaction>
</comment>
<evidence type="ECO:0000256" key="19">
    <source>
        <dbReference type="ARBA" id="ARBA00049035"/>
    </source>
</evidence>
<proteinExistence type="inferred from homology"/>
<dbReference type="EMBL" id="BRVO01000001">
    <property type="protein sequence ID" value="GLB47633.1"/>
    <property type="molecule type" value="Genomic_DNA"/>
</dbReference>
<gene>
    <name evidence="23" type="primary">folC</name>
    <name evidence="23" type="ORF">Y10_00010</name>
</gene>
<evidence type="ECO:0000256" key="13">
    <source>
        <dbReference type="ARBA" id="ARBA00022909"/>
    </source>
</evidence>
<feature type="domain" description="Mur ligase C-terminal" evidence="21">
    <location>
        <begin position="279"/>
        <end position="396"/>
    </location>
</feature>
<reference evidence="23" key="1">
    <citation type="submission" date="2022-07" db="EMBL/GenBank/DDBJ databases">
        <title>Taxonomy of Novel Oxalotrophic and Methylotrophic Bacteria.</title>
        <authorList>
            <person name="Sahin N."/>
            <person name="Tani A."/>
        </authorList>
    </citation>
    <scope>NUCLEOTIDE SEQUENCE</scope>
    <source>
        <strain evidence="23">Y10</strain>
    </source>
</reference>
<evidence type="ECO:0000256" key="18">
    <source>
        <dbReference type="ARBA" id="ARBA00047808"/>
    </source>
</evidence>
<evidence type="ECO:0000313" key="23">
    <source>
        <dbReference type="EMBL" id="GLB47633.1"/>
    </source>
</evidence>
<keyword evidence="8" id="KW-0436">Ligase</keyword>